<evidence type="ECO:0000256" key="3">
    <source>
        <dbReference type="ARBA" id="ARBA00022670"/>
    </source>
</evidence>
<comment type="catalytic activity">
    <reaction evidence="6 7">
        <text>Release of N-terminal amino acids, preferentially methionine, from peptides and arylamides.</text>
        <dbReference type="EC" id="3.4.11.18"/>
    </reaction>
</comment>
<dbReference type="Gene3D" id="3.90.230.10">
    <property type="entry name" value="Creatinase/methionine aminopeptidase superfamily"/>
    <property type="match status" value="1"/>
</dbReference>
<proteinExistence type="inferred from homology"/>
<dbReference type="GO" id="GO:0004239">
    <property type="term" value="F:initiator methionyl aminopeptidase activity"/>
    <property type="evidence" value="ECO:0007669"/>
    <property type="project" value="UniProtKB-UniRule"/>
</dbReference>
<keyword evidence="5 6" id="KW-0378">Hydrolase</keyword>
<dbReference type="HAMAP" id="MF_01974">
    <property type="entry name" value="MetAP_1"/>
    <property type="match status" value="1"/>
</dbReference>
<feature type="binding site" evidence="6">
    <location>
        <position position="204"/>
    </location>
    <ligand>
        <name>a divalent metal cation</name>
        <dbReference type="ChEBI" id="CHEBI:60240"/>
        <label>2</label>
        <note>catalytic</note>
    </ligand>
</feature>
<feature type="binding site" evidence="6">
    <location>
        <position position="97"/>
    </location>
    <ligand>
        <name>a divalent metal cation</name>
        <dbReference type="ChEBI" id="CHEBI:60240"/>
        <label>1</label>
    </ligand>
</feature>
<evidence type="ECO:0000313" key="10">
    <source>
        <dbReference type="Proteomes" id="UP000294404"/>
    </source>
</evidence>
<dbReference type="GO" id="GO:0070006">
    <property type="term" value="F:metalloaminopeptidase activity"/>
    <property type="evidence" value="ECO:0007669"/>
    <property type="project" value="UniProtKB-UniRule"/>
</dbReference>
<evidence type="ECO:0000256" key="2">
    <source>
        <dbReference type="ARBA" id="ARBA00022438"/>
    </source>
</evidence>
<dbReference type="GO" id="GO:0046872">
    <property type="term" value="F:metal ion binding"/>
    <property type="evidence" value="ECO:0007669"/>
    <property type="project" value="UniProtKB-UniRule"/>
</dbReference>
<dbReference type="PANTHER" id="PTHR43330">
    <property type="entry name" value="METHIONINE AMINOPEPTIDASE"/>
    <property type="match status" value="1"/>
</dbReference>
<keyword evidence="4 6" id="KW-0479">Metal-binding</keyword>
<dbReference type="PANTHER" id="PTHR43330:SF27">
    <property type="entry name" value="METHIONINE AMINOPEPTIDASE"/>
    <property type="match status" value="1"/>
</dbReference>
<dbReference type="Pfam" id="PF00557">
    <property type="entry name" value="Peptidase_M24"/>
    <property type="match status" value="1"/>
</dbReference>
<feature type="binding site" evidence="6">
    <location>
        <position position="108"/>
    </location>
    <ligand>
        <name>a divalent metal cation</name>
        <dbReference type="ChEBI" id="CHEBI:60240"/>
        <label>2</label>
        <note>catalytic</note>
    </ligand>
</feature>
<sequence length="263" mass="29952">MKNILKNKYDLQQIRISGKITANVLEMIQPYIIPDISTEEINKICHHYITHVKKAIPACLGYNNFPKSICISVNDVICHGIPNKKSFLKTGDIVNIDVSVIKNNYYTDASKMFSVGPINKKNKLLCKIAQNSLYLSLKCIKHGARINNIGKIIQKYVEQNKFSIVKEYCGHGIGKNFHDLPYILHFYNKNDSTIMREGMVFTVEPMVNEKSSHTKCMEDGWTIKTKDGGLSAQYEHTILVTDIGCEIITHQENEKIPKIFINT</sequence>
<evidence type="ECO:0000256" key="1">
    <source>
        <dbReference type="ARBA" id="ARBA00002521"/>
    </source>
</evidence>
<dbReference type="Proteomes" id="UP000294404">
    <property type="component" value="Chromosome"/>
</dbReference>
<comment type="cofactor">
    <cofactor evidence="6">
        <name>Co(2+)</name>
        <dbReference type="ChEBI" id="CHEBI:48828"/>
    </cofactor>
    <cofactor evidence="6">
        <name>Zn(2+)</name>
        <dbReference type="ChEBI" id="CHEBI:29105"/>
    </cofactor>
    <cofactor evidence="6">
        <name>Mn(2+)</name>
        <dbReference type="ChEBI" id="CHEBI:29035"/>
    </cofactor>
    <cofactor evidence="6">
        <name>Fe(2+)</name>
        <dbReference type="ChEBI" id="CHEBI:29033"/>
    </cofactor>
    <text evidence="6">Binds 2 divalent metal cations per subunit. Has a high-affinity and a low affinity metal-binding site. The true nature of the physiological cofactor is under debate. The enzyme is active with cobalt, zinc, manganese or divalent iron ions. Most likely, methionine aminopeptidases function as mononuclear Fe(2+)-metalloproteases under physiological conditions, and the catalytically relevant metal-binding site has been assigned to the histidine-containing high-affinity site.</text>
</comment>
<gene>
    <name evidence="6 9" type="primary">map</name>
    <name evidence="9" type="ORF">BUCICUMA2628_148</name>
</gene>
<evidence type="ECO:0000256" key="4">
    <source>
        <dbReference type="ARBA" id="ARBA00022723"/>
    </source>
</evidence>
<dbReference type="InterPro" id="IPR002467">
    <property type="entry name" value="Pept_M24A_MAP1"/>
</dbReference>
<dbReference type="InterPro" id="IPR000994">
    <property type="entry name" value="Pept_M24"/>
</dbReference>
<comment type="similarity">
    <text evidence="6">Belongs to the peptidase M24A family. Methionine aminopeptidase type 1 subfamily.</text>
</comment>
<dbReference type="RefSeq" id="WP_154027319.1">
    <property type="nucleotide sequence ID" value="NZ_LR217695.1"/>
</dbReference>
<feature type="binding site" evidence="6">
    <location>
        <position position="235"/>
    </location>
    <ligand>
        <name>a divalent metal cation</name>
        <dbReference type="ChEBI" id="CHEBI:60240"/>
        <label>1</label>
    </ligand>
</feature>
<dbReference type="NCBIfam" id="TIGR00500">
    <property type="entry name" value="met_pdase_I"/>
    <property type="match status" value="1"/>
</dbReference>
<dbReference type="OrthoDB" id="9802055at2"/>
<feature type="binding site" evidence="6">
    <location>
        <position position="178"/>
    </location>
    <ligand>
        <name>substrate</name>
    </ligand>
</feature>
<dbReference type="AlphaFoldDB" id="A0A451CYB9"/>
<feature type="binding site" evidence="6">
    <location>
        <position position="108"/>
    </location>
    <ligand>
        <name>a divalent metal cation</name>
        <dbReference type="ChEBI" id="CHEBI:60240"/>
        <label>1</label>
    </ligand>
</feature>
<dbReference type="GO" id="GO:0006508">
    <property type="term" value="P:proteolysis"/>
    <property type="evidence" value="ECO:0007669"/>
    <property type="project" value="UniProtKB-KW"/>
</dbReference>
<protein>
    <recommendedName>
        <fullName evidence="6 7">Methionine aminopeptidase</fullName>
        <shortName evidence="6">MAP</shortName>
        <shortName evidence="6">MetAP</shortName>
        <ecNumber evidence="6 7">3.4.11.18</ecNumber>
    </recommendedName>
    <alternativeName>
        <fullName evidence="6">Peptidase M</fullName>
    </alternativeName>
</protein>
<reference evidence="9 10" key="1">
    <citation type="submission" date="2019-02" db="EMBL/GenBank/DDBJ databases">
        <authorList>
            <person name="Manzano-Marin A."/>
            <person name="Manzano-Marin A."/>
        </authorList>
    </citation>
    <scope>NUCLEOTIDE SEQUENCE [LARGE SCALE GENOMIC DNA]</scope>
    <source>
        <strain evidence="9 10">BuCicuneomaculata</strain>
    </source>
</reference>
<feature type="binding site" evidence="6">
    <location>
        <position position="235"/>
    </location>
    <ligand>
        <name>a divalent metal cation</name>
        <dbReference type="ChEBI" id="CHEBI:60240"/>
        <label>2</label>
        <note>catalytic</note>
    </ligand>
</feature>
<feature type="binding site" evidence="6">
    <location>
        <position position="79"/>
    </location>
    <ligand>
        <name>substrate</name>
    </ligand>
</feature>
<dbReference type="CDD" id="cd01086">
    <property type="entry name" value="MetAP1"/>
    <property type="match status" value="1"/>
</dbReference>
<dbReference type="InterPro" id="IPR001714">
    <property type="entry name" value="Pept_M24_MAP"/>
</dbReference>
<dbReference type="SUPFAM" id="SSF55920">
    <property type="entry name" value="Creatinase/aminopeptidase"/>
    <property type="match status" value="1"/>
</dbReference>
<evidence type="ECO:0000256" key="6">
    <source>
        <dbReference type="HAMAP-Rule" id="MF_01974"/>
    </source>
</evidence>
<dbReference type="EMBL" id="LR217695">
    <property type="protein sequence ID" value="VFP78137.1"/>
    <property type="molecule type" value="Genomic_DNA"/>
</dbReference>
<dbReference type="EC" id="3.4.11.18" evidence="6 7"/>
<accession>A0A451CYB9</accession>
<evidence type="ECO:0000256" key="7">
    <source>
        <dbReference type="RuleBase" id="RU003653"/>
    </source>
</evidence>
<evidence type="ECO:0000259" key="8">
    <source>
        <dbReference type="Pfam" id="PF00557"/>
    </source>
</evidence>
<comment type="subunit">
    <text evidence="6">Monomer.</text>
</comment>
<feature type="domain" description="Peptidase M24" evidence="8">
    <location>
        <begin position="13"/>
        <end position="242"/>
    </location>
</feature>
<feature type="binding site" evidence="6">
    <location>
        <position position="171"/>
    </location>
    <ligand>
        <name>a divalent metal cation</name>
        <dbReference type="ChEBI" id="CHEBI:60240"/>
        <label>2</label>
        <note>catalytic</note>
    </ligand>
</feature>
<evidence type="ECO:0000313" key="9">
    <source>
        <dbReference type="EMBL" id="VFP78137.1"/>
    </source>
</evidence>
<evidence type="ECO:0000256" key="5">
    <source>
        <dbReference type="ARBA" id="ARBA00022801"/>
    </source>
</evidence>
<dbReference type="InterPro" id="IPR036005">
    <property type="entry name" value="Creatinase/aminopeptidase-like"/>
</dbReference>
<name>A0A451CYB9_9GAMM</name>
<dbReference type="PROSITE" id="PS00680">
    <property type="entry name" value="MAP_1"/>
    <property type="match status" value="1"/>
</dbReference>
<dbReference type="PRINTS" id="PR00599">
    <property type="entry name" value="MAPEPTIDASE"/>
</dbReference>
<dbReference type="GO" id="GO:0005829">
    <property type="term" value="C:cytosol"/>
    <property type="evidence" value="ECO:0007669"/>
    <property type="project" value="TreeGrafter"/>
</dbReference>
<comment type="function">
    <text evidence="1 6">Removes the N-terminal methionine from nascent proteins. The N-terminal methionine is often cleaved when the second residue in the primary sequence is small and uncharged (Met-Ala-, Cys, Gly, Pro, Ser, Thr, or Val). Requires deformylation of the N(alpha)-formylated initiator methionine before it can be hydrolyzed.</text>
</comment>
<keyword evidence="3 6" id="KW-0645">Protease</keyword>
<organism evidence="9 10">
    <name type="scientific">Buchnera aphidicola</name>
    <name type="common">Cinara cuneomaculata</name>
    <dbReference type="NCBI Taxonomy" id="1660040"/>
    <lineage>
        <taxon>Bacteria</taxon>
        <taxon>Pseudomonadati</taxon>
        <taxon>Pseudomonadota</taxon>
        <taxon>Gammaproteobacteria</taxon>
        <taxon>Enterobacterales</taxon>
        <taxon>Erwiniaceae</taxon>
        <taxon>Buchnera</taxon>
    </lineage>
</organism>
<keyword evidence="2 6" id="KW-0031">Aminopeptidase</keyword>